<dbReference type="SUPFAM" id="SSF52540">
    <property type="entry name" value="P-loop containing nucleoside triphosphate hydrolases"/>
    <property type="match status" value="1"/>
</dbReference>
<keyword evidence="11" id="KW-1185">Reference proteome</keyword>
<sequence>MADEGQLLQNEDSAIYKAMDQICTRRRIMLSGTPLQNNLIEYLTMVDFINPGQLGTKTLFIRNFVNVLEKGQMVDATELEVRAMKRRSVILHKILESTVQRFDSSVLAPFLPDKHEYMVCVKLSQLQIKLYRHFLEKYTKGGATQPTECKVESAGLLSDYRELSRMCNHPKALSSTALKRCNAKKRPDSKTGEKSKSEEDYDINLKKEQAGARLG</sequence>
<evidence type="ECO:0000313" key="11">
    <source>
        <dbReference type="Proteomes" id="UP000000305"/>
    </source>
</evidence>
<feature type="domain" description="SNF2 N-terminal" evidence="9">
    <location>
        <begin position="3"/>
        <end position="171"/>
    </location>
</feature>
<gene>
    <name evidence="10" type="ORF">DAPPUDRAFT_67425</name>
</gene>
<keyword evidence="5" id="KW-0067">ATP-binding</keyword>
<dbReference type="Gene3D" id="3.40.50.10810">
    <property type="entry name" value="Tandem AAA-ATPase domain"/>
    <property type="match status" value="1"/>
</dbReference>
<keyword evidence="6" id="KW-0238">DNA-binding</keyword>
<keyword evidence="4" id="KW-0347">Helicase</keyword>
<dbReference type="PANTHER" id="PTHR45797:SF3">
    <property type="entry name" value="TRANSCRIPTIONAL REGULATOR ATRX HOMOLOG"/>
    <property type="match status" value="1"/>
</dbReference>
<feature type="compositionally biased region" description="Basic and acidic residues" evidence="8">
    <location>
        <begin position="185"/>
        <end position="215"/>
    </location>
</feature>
<dbReference type="GO" id="GO:0005524">
    <property type="term" value="F:ATP binding"/>
    <property type="evidence" value="ECO:0007669"/>
    <property type="project" value="UniProtKB-KW"/>
</dbReference>
<evidence type="ECO:0000256" key="8">
    <source>
        <dbReference type="SAM" id="MobiDB-lite"/>
    </source>
</evidence>
<feature type="region of interest" description="Disordered" evidence="8">
    <location>
        <begin position="178"/>
        <end position="215"/>
    </location>
</feature>
<dbReference type="eggNOG" id="KOG1015">
    <property type="taxonomic scope" value="Eukaryota"/>
</dbReference>
<evidence type="ECO:0000256" key="6">
    <source>
        <dbReference type="ARBA" id="ARBA00023125"/>
    </source>
</evidence>
<dbReference type="GO" id="GO:0003677">
    <property type="term" value="F:DNA binding"/>
    <property type="evidence" value="ECO:0007669"/>
    <property type="project" value="UniProtKB-KW"/>
</dbReference>
<dbReference type="InParanoid" id="E9HYW7"/>
<dbReference type="KEGG" id="dpx:DAPPUDRAFT_67425"/>
<evidence type="ECO:0000256" key="2">
    <source>
        <dbReference type="ARBA" id="ARBA00007025"/>
    </source>
</evidence>
<comment type="subcellular location">
    <subcellularLocation>
        <location evidence="1">Nucleus</location>
    </subcellularLocation>
</comment>
<dbReference type="Pfam" id="PF00176">
    <property type="entry name" value="SNF2-rel_dom"/>
    <property type="match status" value="1"/>
</dbReference>
<dbReference type="STRING" id="6669.E9HYW7"/>
<comment type="similarity">
    <text evidence="2">Belongs to the SNF2/RAD54 helicase family.</text>
</comment>
<dbReference type="InterPro" id="IPR038718">
    <property type="entry name" value="SNF2-like_sf"/>
</dbReference>
<keyword evidence="4" id="KW-0378">Hydrolase</keyword>
<keyword evidence="7" id="KW-0539">Nucleus</keyword>
<dbReference type="Gene3D" id="1.20.120.850">
    <property type="entry name" value="SWI2/SNF2 ATPases, N-terminal domain"/>
    <property type="match status" value="1"/>
</dbReference>
<organism evidence="10 11">
    <name type="scientific">Daphnia pulex</name>
    <name type="common">Water flea</name>
    <dbReference type="NCBI Taxonomy" id="6669"/>
    <lineage>
        <taxon>Eukaryota</taxon>
        <taxon>Metazoa</taxon>
        <taxon>Ecdysozoa</taxon>
        <taxon>Arthropoda</taxon>
        <taxon>Crustacea</taxon>
        <taxon>Branchiopoda</taxon>
        <taxon>Diplostraca</taxon>
        <taxon>Cladocera</taxon>
        <taxon>Anomopoda</taxon>
        <taxon>Daphniidae</taxon>
        <taxon>Daphnia</taxon>
    </lineage>
</organism>
<dbReference type="EMBL" id="GL733235">
    <property type="protein sequence ID" value="EFX63062.1"/>
    <property type="molecule type" value="Genomic_DNA"/>
</dbReference>
<evidence type="ECO:0000313" key="10">
    <source>
        <dbReference type="EMBL" id="EFX63062.1"/>
    </source>
</evidence>
<dbReference type="InterPro" id="IPR000330">
    <property type="entry name" value="SNF2_N"/>
</dbReference>
<evidence type="ECO:0000256" key="1">
    <source>
        <dbReference type="ARBA" id="ARBA00004123"/>
    </source>
</evidence>
<evidence type="ECO:0000256" key="4">
    <source>
        <dbReference type="ARBA" id="ARBA00022806"/>
    </source>
</evidence>
<evidence type="ECO:0000256" key="7">
    <source>
        <dbReference type="ARBA" id="ARBA00023242"/>
    </source>
</evidence>
<name>E9HYW7_DAPPU</name>
<dbReference type="OrthoDB" id="448448at2759"/>
<keyword evidence="3" id="KW-0547">Nucleotide-binding</keyword>
<evidence type="ECO:0000256" key="5">
    <source>
        <dbReference type="ARBA" id="ARBA00022840"/>
    </source>
</evidence>
<dbReference type="InterPro" id="IPR027417">
    <property type="entry name" value="P-loop_NTPase"/>
</dbReference>
<dbReference type="PANTHER" id="PTHR45797">
    <property type="entry name" value="RAD54-LIKE"/>
    <property type="match status" value="1"/>
</dbReference>
<dbReference type="AlphaFoldDB" id="E9HYW7"/>
<dbReference type="HOGENOM" id="CLU_1284467_0_0_1"/>
<dbReference type="OMA" id="ENTLTCR"/>
<proteinExistence type="inferred from homology"/>
<protein>
    <recommendedName>
        <fullName evidence="9">SNF2 N-terminal domain-containing protein</fullName>
    </recommendedName>
</protein>
<reference evidence="10 11" key="1">
    <citation type="journal article" date="2011" name="Science">
        <title>The ecoresponsive genome of Daphnia pulex.</title>
        <authorList>
            <person name="Colbourne J.K."/>
            <person name="Pfrender M.E."/>
            <person name="Gilbert D."/>
            <person name="Thomas W.K."/>
            <person name="Tucker A."/>
            <person name="Oakley T.H."/>
            <person name="Tokishita S."/>
            <person name="Aerts A."/>
            <person name="Arnold G.J."/>
            <person name="Basu M.K."/>
            <person name="Bauer D.J."/>
            <person name="Caceres C.E."/>
            <person name="Carmel L."/>
            <person name="Casola C."/>
            <person name="Choi J.H."/>
            <person name="Detter J.C."/>
            <person name="Dong Q."/>
            <person name="Dusheyko S."/>
            <person name="Eads B.D."/>
            <person name="Frohlich T."/>
            <person name="Geiler-Samerotte K.A."/>
            <person name="Gerlach D."/>
            <person name="Hatcher P."/>
            <person name="Jogdeo S."/>
            <person name="Krijgsveld J."/>
            <person name="Kriventseva E.V."/>
            <person name="Kultz D."/>
            <person name="Laforsch C."/>
            <person name="Lindquist E."/>
            <person name="Lopez J."/>
            <person name="Manak J.R."/>
            <person name="Muller J."/>
            <person name="Pangilinan J."/>
            <person name="Patwardhan R.P."/>
            <person name="Pitluck S."/>
            <person name="Pritham E.J."/>
            <person name="Rechtsteiner A."/>
            <person name="Rho M."/>
            <person name="Rogozin I.B."/>
            <person name="Sakarya O."/>
            <person name="Salamov A."/>
            <person name="Schaack S."/>
            <person name="Shapiro H."/>
            <person name="Shiga Y."/>
            <person name="Skalitzky C."/>
            <person name="Smith Z."/>
            <person name="Souvorov A."/>
            <person name="Sung W."/>
            <person name="Tang Z."/>
            <person name="Tsuchiya D."/>
            <person name="Tu H."/>
            <person name="Vos H."/>
            <person name="Wang M."/>
            <person name="Wolf Y.I."/>
            <person name="Yamagata H."/>
            <person name="Yamada T."/>
            <person name="Ye Y."/>
            <person name="Shaw J.R."/>
            <person name="Andrews J."/>
            <person name="Crease T.J."/>
            <person name="Tang H."/>
            <person name="Lucas S.M."/>
            <person name="Robertson H.M."/>
            <person name="Bork P."/>
            <person name="Koonin E.V."/>
            <person name="Zdobnov E.M."/>
            <person name="Grigoriev I.V."/>
            <person name="Lynch M."/>
            <person name="Boore J.L."/>
        </authorList>
    </citation>
    <scope>NUCLEOTIDE SEQUENCE [LARGE SCALE GENOMIC DNA]</scope>
</reference>
<accession>E9HYW7</accession>
<dbReference type="PhylomeDB" id="E9HYW7"/>
<dbReference type="GO" id="GO:0016887">
    <property type="term" value="F:ATP hydrolysis activity"/>
    <property type="evidence" value="ECO:0007669"/>
    <property type="project" value="InterPro"/>
</dbReference>
<dbReference type="Proteomes" id="UP000000305">
    <property type="component" value="Unassembled WGS sequence"/>
</dbReference>
<dbReference type="GO" id="GO:0004386">
    <property type="term" value="F:helicase activity"/>
    <property type="evidence" value="ECO:0007669"/>
    <property type="project" value="UniProtKB-KW"/>
</dbReference>
<evidence type="ECO:0000256" key="3">
    <source>
        <dbReference type="ARBA" id="ARBA00022741"/>
    </source>
</evidence>
<dbReference type="InterPro" id="IPR044574">
    <property type="entry name" value="ARIP4-like"/>
</dbReference>
<dbReference type="GO" id="GO:0005634">
    <property type="term" value="C:nucleus"/>
    <property type="evidence" value="ECO:0007669"/>
    <property type="project" value="UniProtKB-SubCell"/>
</dbReference>
<evidence type="ECO:0000259" key="9">
    <source>
        <dbReference type="Pfam" id="PF00176"/>
    </source>
</evidence>
<dbReference type="Gene3D" id="3.40.50.300">
    <property type="entry name" value="P-loop containing nucleotide triphosphate hydrolases"/>
    <property type="match status" value="1"/>
</dbReference>